<feature type="non-terminal residue" evidence="1">
    <location>
        <position position="1"/>
    </location>
</feature>
<comment type="caution">
    <text evidence="1">The sequence shown here is derived from an EMBL/GenBank/DDBJ whole genome shotgun (WGS) entry which is preliminary data.</text>
</comment>
<dbReference type="AlphaFoldDB" id="X0WZS2"/>
<reference evidence="1" key="1">
    <citation type="journal article" date="2014" name="Front. Microbiol.">
        <title>High frequency of phylogenetically diverse reductive dehalogenase-homologous genes in deep subseafloor sedimentary metagenomes.</title>
        <authorList>
            <person name="Kawai M."/>
            <person name="Futagami T."/>
            <person name="Toyoda A."/>
            <person name="Takaki Y."/>
            <person name="Nishi S."/>
            <person name="Hori S."/>
            <person name="Arai W."/>
            <person name="Tsubouchi T."/>
            <person name="Morono Y."/>
            <person name="Uchiyama I."/>
            <person name="Ito T."/>
            <person name="Fujiyama A."/>
            <person name="Inagaki F."/>
            <person name="Takami H."/>
        </authorList>
    </citation>
    <scope>NUCLEOTIDE SEQUENCE</scope>
    <source>
        <strain evidence="1">Expedition CK06-06</strain>
    </source>
</reference>
<name>X0WZS2_9ZZZZ</name>
<protein>
    <submittedName>
        <fullName evidence="1">Uncharacterized protein</fullName>
    </submittedName>
</protein>
<organism evidence="1">
    <name type="scientific">marine sediment metagenome</name>
    <dbReference type="NCBI Taxonomy" id="412755"/>
    <lineage>
        <taxon>unclassified sequences</taxon>
        <taxon>metagenomes</taxon>
        <taxon>ecological metagenomes</taxon>
    </lineage>
</organism>
<dbReference type="EMBL" id="BARS01040487">
    <property type="protein sequence ID" value="GAG36220.1"/>
    <property type="molecule type" value="Genomic_DNA"/>
</dbReference>
<sequence length="252" mass="27835">GWEYETGEGGAVFVLHGHDAWTILDSWRARRQYSWGAGEKNVFLILEFIFGRAGLEFTSLSNSSTMTSLHPSFTIHPGELGRTAVRRLLAMVPDLVMVSGEFGYVRNPLATDPAEYDYGVDHVILRGRYGALSRDFNRVQVFGDGVMVDRFDWGSIDDLYDRLLQVHDLNLSSVATAEERADALQRNAALGEEGGEILVPVNCGQELYDVVAITDAGAGLSSARRRVMGMALRYSVDGRSPAYEQRIRLGAV</sequence>
<proteinExistence type="predicted"/>
<accession>X0WZS2</accession>
<evidence type="ECO:0000313" key="1">
    <source>
        <dbReference type="EMBL" id="GAG36220.1"/>
    </source>
</evidence>
<gene>
    <name evidence="1" type="ORF">S01H1_61703</name>
</gene>